<dbReference type="InterPro" id="IPR000015">
    <property type="entry name" value="Fimb_usher"/>
</dbReference>
<dbReference type="InterPro" id="IPR025949">
    <property type="entry name" value="PapC-like_C"/>
</dbReference>
<dbReference type="InterPro" id="IPR043142">
    <property type="entry name" value="PapC-like_C_sf"/>
</dbReference>
<dbReference type="Pfam" id="PF13954">
    <property type="entry name" value="PapC_N"/>
    <property type="match status" value="1"/>
</dbReference>
<dbReference type="GO" id="GO:0015473">
    <property type="term" value="F:fimbrial usher porin activity"/>
    <property type="evidence" value="ECO:0007669"/>
    <property type="project" value="InterPro"/>
</dbReference>
<evidence type="ECO:0000256" key="3">
    <source>
        <dbReference type="ARBA" id="ARBA00022448"/>
    </source>
</evidence>
<evidence type="ECO:0000256" key="4">
    <source>
        <dbReference type="ARBA" id="ARBA00022452"/>
    </source>
</evidence>
<organism evidence="11 12">
    <name type="scientific">Providencia rettgeri</name>
    <dbReference type="NCBI Taxonomy" id="587"/>
    <lineage>
        <taxon>Bacteria</taxon>
        <taxon>Pseudomonadati</taxon>
        <taxon>Pseudomonadota</taxon>
        <taxon>Gammaproteobacteria</taxon>
        <taxon>Enterobacterales</taxon>
        <taxon>Morganellaceae</taxon>
        <taxon>Providencia</taxon>
    </lineage>
</organism>
<reference evidence="11 12" key="1">
    <citation type="submission" date="2017-07" db="EMBL/GenBank/DDBJ databases">
        <title>blaIMP-27 on transferable plasmids in Proteus mirabilis and Providencia rettgeri.</title>
        <authorList>
            <person name="Potter R."/>
        </authorList>
    </citation>
    <scope>NUCLEOTIDE SEQUENCE [LARGE SCALE GENOMIC DNA]</scope>
    <source>
        <strain evidence="11 12">PR1</strain>
    </source>
</reference>
<evidence type="ECO:0000256" key="5">
    <source>
        <dbReference type="ARBA" id="ARBA00022692"/>
    </source>
</evidence>
<evidence type="ECO:0000256" key="1">
    <source>
        <dbReference type="ARBA" id="ARBA00004571"/>
    </source>
</evidence>
<evidence type="ECO:0008006" key="13">
    <source>
        <dbReference type="Google" id="ProtNLM"/>
    </source>
</evidence>
<gene>
    <name evidence="11" type="ORF">CHI95_17275</name>
</gene>
<proteinExistence type="inferred from homology"/>
<dbReference type="Proteomes" id="UP000216001">
    <property type="component" value="Unassembled WGS sequence"/>
</dbReference>
<dbReference type="PANTHER" id="PTHR30451">
    <property type="entry name" value="OUTER MEMBRANE USHER PROTEIN"/>
    <property type="match status" value="1"/>
</dbReference>
<dbReference type="InterPro" id="IPR025885">
    <property type="entry name" value="PapC_N"/>
</dbReference>
<comment type="subcellular location">
    <subcellularLocation>
        <location evidence="1">Cell outer membrane</location>
        <topology evidence="1">Multi-pass membrane protein</topology>
    </subcellularLocation>
</comment>
<protein>
    <recommendedName>
        <fullName evidence="13">Fimbrial biogenesis outer membrane usher protein</fullName>
    </recommendedName>
</protein>
<dbReference type="InterPro" id="IPR042186">
    <property type="entry name" value="FimD_plug_dom"/>
</dbReference>
<dbReference type="SUPFAM" id="SSF141729">
    <property type="entry name" value="FimD N-terminal domain-like"/>
    <property type="match status" value="1"/>
</dbReference>
<evidence type="ECO:0000259" key="9">
    <source>
        <dbReference type="Pfam" id="PF13953"/>
    </source>
</evidence>
<feature type="domain" description="PapC N-terminal" evidence="10">
    <location>
        <begin position="26"/>
        <end position="164"/>
    </location>
</feature>
<keyword evidence="5" id="KW-0812">Transmembrane</keyword>
<dbReference type="Gene3D" id="2.60.40.2610">
    <property type="entry name" value="Outer membrane usher protein FimD, plug domain"/>
    <property type="match status" value="1"/>
</dbReference>
<dbReference type="GO" id="GO:0009297">
    <property type="term" value="P:pilus assembly"/>
    <property type="evidence" value="ECO:0007669"/>
    <property type="project" value="InterPro"/>
</dbReference>
<accession>A0A264VPS9</accession>
<evidence type="ECO:0000256" key="7">
    <source>
        <dbReference type="ARBA" id="ARBA00023136"/>
    </source>
</evidence>
<keyword evidence="8" id="KW-0998">Cell outer membrane</keyword>
<dbReference type="Gene3D" id="2.60.40.2070">
    <property type="match status" value="1"/>
</dbReference>
<evidence type="ECO:0000259" key="10">
    <source>
        <dbReference type="Pfam" id="PF13954"/>
    </source>
</evidence>
<evidence type="ECO:0000256" key="2">
    <source>
        <dbReference type="ARBA" id="ARBA00008064"/>
    </source>
</evidence>
<dbReference type="Pfam" id="PF00577">
    <property type="entry name" value="Usher"/>
    <property type="match status" value="1"/>
</dbReference>
<dbReference type="AlphaFoldDB" id="A0A264VPS9"/>
<dbReference type="EMBL" id="NOWC01000023">
    <property type="protein sequence ID" value="OZS73292.1"/>
    <property type="molecule type" value="Genomic_DNA"/>
</dbReference>
<evidence type="ECO:0000256" key="6">
    <source>
        <dbReference type="ARBA" id="ARBA00022729"/>
    </source>
</evidence>
<name>A0A264VPS9_PRORE</name>
<keyword evidence="4" id="KW-1134">Transmembrane beta strand</keyword>
<dbReference type="Gene3D" id="2.60.40.3110">
    <property type="match status" value="1"/>
</dbReference>
<dbReference type="Pfam" id="PF13953">
    <property type="entry name" value="PapC_C"/>
    <property type="match status" value="1"/>
</dbReference>
<feature type="domain" description="PapC-like C-terminal" evidence="9">
    <location>
        <begin position="745"/>
        <end position="799"/>
    </location>
</feature>
<dbReference type="GO" id="GO:0009279">
    <property type="term" value="C:cell outer membrane"/>
    <property type="evidence" value="ECO:0007669"/>
    <property type="project" value="UniProtKB-SubCell"/>
</dbReference>
<keyword evidence="7" id="KW-0472">Membrane</keyword>
<evidence type="ECO:0000313" key="11">
    <source>
        <dbReference type="EMBL" id="OZS73292.1"/>
    </source>
</evidence>
<dbReference type="PANTHER" id="PTHR30451:SF4">
    <property type="entry name" value="OUTER MEMBRANE USHER PROTEIN YQIG-RELATED"/>
    <property type="match status" value="1"/>
</dbReference>
<dbReference type="Gene3D" id="3.10.20.410">
    <property type="match status" value="1"/>
</dbReference>
<dbReference type="InterPro" id="IPR037224">
    <property type="entry name" value="PapC_N_sf"/>
</dbReference>
<keyword evidence="6" id="KW-0732">Signal</keyword>
<evidence type="ECO:0000256" key="8">
    <source>
        <dbReference type="ARBA" id="ARBA00023237"/>
    </source>
</evidence>
<comment type="caution">
    <text evidence="11">The sequence shown here is derived from an EMBL/GenBank/DDBJ whole genome shotgun (WGS) entry which is preliminary data.</text>
</comment>
<comment type="similarity">
    <text evidence="2">Belongs to the fimbrial export usher family.</text>
</comment>
<evidence type="ECO:0000313" key="12">
    <source>
        <dbReference type="Proteomes" id="UP000216001"/>
    </source>
</evidence>
<keyword evidence="3" id="KW-0813">Transport</keyword>
<sequence>MNSQYNIVTLILLSLFASSIEADVLQYNLDFLDAKERKNIDMTRLTNPNFITPGDYILSVLINGKPLSDAEKINYNLESIPCISDKLVELIGLQEKTLSSVNYDEKGCANLQALDGVAYKTELAKLTLNINVPQTYLNYTNPNWLPKSQWDDGINGAIFDYNLSANYNKNHGSGDSKSLFSNGTLGVNLGALRVRGDYQASYTDNQNYHRKNSAFNRLYAYMPLKDINSKLQMGQNYVNSRIFDTWRFIGISLSSDNGMLPPSLRGYAPEIIGVAKTNALVKVTDATGTVVYNSVVPAGPFKIQSIPTYTLGTLDVTVEEENGEIQRFSVQSSSLPYLVRPGHFEYSVATGKANIEKFNIKNIKFMMGDFLYGLLNETSLFGGAIIANDYQSGAVGIAQNIKYLGTFSIDLTHASANLHSQGIDNKKQSGNSWRINYSKYLEIPDVNIVFSGYRFTDRHFISMAQFVSHYETDQVIDRPKERYQLNLTKNFDKFNITLNMQKQTYWDRDATEQYGIIVGTTFDVSQIKNISASLAYSKTKSPYNSDNNDSISLMLNIPLNQNQYINWSSYKSNGYLSNKVSYSQNNDGNYYNLGLGYDGGRNSNNLAYISGMLQSENGMSQYSASTMMDNRNNASLSGSLSGGMVLTQHGIAYNAGNNNGRARVIIDTDEPNIPLLKANAITNSQGLGVIPSVVSYDKTTVGVRVENLPKDIDAPNPLSSLALTEGAIGYKKIPTYRGDKIFAAITLLNGEPAYFGSYVYTAQGREVGIVADSGIAWLTGVKGNEVLDVIWGNGKCKLTLPEQLENKVLVPCR</sequence>
<dbReference type="RefSeq" id="WP_094962356.1">
    <property type="nucleotide sequence ID" value="NZ_NOWC01000023.1"/>
</dbReference>